<organism evidence="4 5">
    <name type="scientific">Ataeniobius toweri</name>
    <dbReference type="NCBI Taxonomy" id="208326"/>
    <lineage>
        <taxon>Eukaryota</taxon>
        <taxon>Metazoa</taxon>
        <taxon>Chordata</taxon>
        <taxon>Craniata</taxon>
        <taxon>Vertebrata</taxon>
        <taxon>Euteleostomi</taxon>
        <taxon>Actinopterygii</taxon>
        <taxon>Neopterygii</taxon>
        <taxon>Teleostei</taxon>
        <taxon>Neoteleostei</taxon>
        <taxon>Acanthomorphata</taxon>
        <taxon>Ovalentaria</taxon>
        <taxon>Atherinomorphae</taxon>
        <taxon>Cyprinodontiformes</taxon>
        <taxon>Goodeidae</taxon>
        <taxon>Ataeniobius</taxon>
    </lineage>
</organism>
<keyword evidence="5" id="KW-1185">Reference proteome</keyword>
<dbReference type="Proteomes" id="UP001345963">
    <property type="component" value="Unassembled WGS sequence"/>
</dbReference>
<evidence type="ECO:0000256" key="1">
    <source>
        <dbReference type="ARBA" id="ARBA00004613"/>
    </source>
</evidence>
<dbReference type="Pfam" id="PF19030">
    <property type="entry name" value="TSP1_ADAMTS"/>
    <property type="match status" value="2"/>
</dbReference>
<dbReference type="SMART" id="SM00209">
    <property type="entry name" value="TSP1"/>
    <property type="match status" value="2"/>
</dbReference>
<protein>
    <submittedName>
        <fullName evidence="4">Uncharacterized protein</fullName>
    </submittedName>
</protein>
<sequence>MNMTVKEIRLRKPCVTCHHQCTVTCGQGLRYRVVLCIDHRGLHAGGCNPTTKPHIKEECLVTVPCYKSIDTPPIEAKPVWQKQAIELEEEVTATEEPTFITGPWQPCSRTCGAGTQQRAVKCQVLLSFSQTVVDLPDDECEGKKPPPVQLCYRKPCSGGPGEGDKSEEEEEPPRGGDLLDWEYEGFTACSESCGGGTETTVSLQYGTPLQLEEDKPPYRCQCRFPHGVEVPQQNKGVPGRGTMQHPRQGCQEGRVLRSAARPVGRNDSQKRPVPNPKAQGCDPLIYWSKPQHETAELEGNKQTHPSSPPLPTGHSRQEESPVPLEEMGSRCLEVKYSFIHLAQTL</sequence>
<evidence type="ECO:0000313" key="5">
    <source>
        <dbReference type="Proteomes" id="UP001345963"/>
    </source>
</evidence>
<dbReference type="EMBL" id="JAHUTI010069886">
    <property type="protein sequence ID" value="MED6254801.1"/>
    <property type="molecule type" value="Genomic_DNA"/>
</dbReference>
<dbReference type="Gene3D" id="2.20.100.10">
    <property type="entry name" value="Thrombospondin type-1 (TSP1) repeat"/>
    <property type="match status" value="1"/>
</dbReference>
<dbReference type="InterPro" id="IPR050439">
    <property type="entry name" value="ADAMTS_ADAMTS-like"/>
</dbReference>
<dbReference type="PANTHER" id="PTHR13723">
    <property type="entry name" value="ADAMTS A DISINTEGRIN AND METALLOPROTEASE WITH THROMBOSPONDIN MOTIFS PROTEASE"/>
    <property type="match status" value="1"/>
</dbReference>
<reference evidence="4 5" key="1">
    <citation type="submission" date="2021-07" db="EMBL/GenBank/DDBJ databases">
        <authorList>
            <person name="Palmer J.M."/>
        </authorList>
    </citation>
    <scope>NUCLEOTIDE SEQUENCE [LARGE SCALE GENOMIC DNA]</scope>
    <source>
        <strain evidence="4 5">AT_MEX2019</strain>
        <tissue evidence="4">Muscle</tissue>
    </source>
</reference>
<comment type="subcellular location">
    <subcellularLocation>
        <location evidence="1">Secreted</location>
    </subcellularLocation>
</comment>
<dbReference type="InterPro" id="IPR000884">
    <property type="entry name" value="TSP1_rpt"/>
</dbReference>
<evidence type="ECO:0000256" key="2">
    <source>
        <dbReference type="ARBA" id="ARBA00022525"/>
    </source>
</evidence>
<keyword evidence="2" id="KW-0964">Secreted</keyword>
<dbReference type="SUPFAM" id="SSF82895">
    <property type="entry name" value="TSP-1 type 1 repeat"/>
    <property type="match status" value="2"/>
</dbReference>
<feature type="region of interest" description="Disordered" evidence="3">
    <location>
        <begin position="231"/>
        <end position="326"/>
    </location>
</feature>
<dbReference type="PANTHER" id="PTHR13723:SF157">
    <property type="entry name" value="ADAMTS-LIKE PROTEIN 1"/>
    <property type="match status" value="1"/>
</dbReference>
<feature type="region of interest" description="Disordered" evidence="3">
    <location>
        <begin position="151"/>
        <end position="177"/>
    </location>
</feature>
<dbReference type="PROSITE" id="PS50092">
    <property type="entry name" value="TSP1"/>
    <property type="match status" value="2"/>
</dbReference>
<proteinExistence type="predicted"/>
<dbReference type="InterPro" id="IPR036383">
    <property type="entry name" value="TSP1_rpt_sf"/>
</dbReference>
<comment type="caution">
    <text evidence="4">The sequence shown here is derived from an EMBL/GenBank/DDBJ whole genome shotgun (WGS) entry which is preliminary data.</text>
</comment>
<accession>A0ABU7BWE6</accession>
<evidence type="ECO:0000313" key="4">
    <source>
        <dbReference type="EMBL" id="MED6254801.1"/>
    </source>
</evidence>
<gene>
    <name evidence="4" type="ORF">ATANTOWER_000446</name>
</gene>
<evidence type="ECO:0000256" key="3">
    <source>
        <dbReference type="SAM" id="MobiDB-lite"/>
    </source>
</evidence>
<feature type="compositionally biased region" description="Basic and acidic residues" evidence="3">
    <location>
        <begin position="290"/>
        <end position="301"/>
    </location>
</feature>
<name>A0ABU7BWE6_9TELE</name>